<evidence type="ECO:0000259" key="8">
    <source>
        <dbReference type="PROSITE" id="PS51387"/>
    </source>
</evidence>
<gene>
    <name evidence="9" type="ORF">CLV56_3158</name>
</gene>
<evidence type="ECO:0000256" key="5">
    <source>
        <dbReference type="PIRSR" id="PIRSR625650-2"/>
    </source>
</evidence>
<dbReference type="Gene3D" id="3.30.300.330">
    <property type="match status" value="1"/>
</dbReference>
<dbReference type="InterPro" id="IPR006094">
    <property type="entry name" value="Oxid_FAD_bind_N"/>
</dbReference>
<dbReference type="InterPro" id="IPR036318">
    <property type="entry name" value="FAD-bd_PCMH-like_sf"/>
</dbReference>
<dbReference type="PROSITE" id="PS51387">
    <property type="entry name" value="FAD_PCMH"/>
    <property type="match status" value="1"/>
</dbReference>
<dbReference type="AlphaFoldDB" id="A0A0B2BQA1"/>
<evidence type="ECO:0000256" key="4">
    <source>
        <dbReference type="PIRSR" id="PIRSR625650-1"/>
    </source>
</evidence>
<organism evidence="9 10">
    <name type="scientific">Mumia flava</name>
    <dbReference type="NCBI Taxonomy" id="1348852"/>
    <lineage>
        <taxon>Bacteria</taxon>
        <taxon>Bacillati</taxon>
        <taxon>Actinomycetota</taxon>
        <taxon>Actinomycetes</taxon>
        <taxon>Propionibacteriales</taxon>
        <taxon>Nocardioidaceae</taxon>
        <taxon>Mumia</taxon>
    </lineage>
</organism>
<comment type="cofactor">
    <cofactor evidence="6">
        <name>FAD</name>
        <dbReference type="ChEBI" id="CHEBI:57692"/>
    </cofactor>
</comment>
<comment type="similarity">
    <text evidence="1">Belongs to the FAD-binding oxidoreductase/transferase type 4 family.</text>
</comment>
<evidence type="ECO:0000256" key="2">
    <source>
        <dbReference type="ARBA" id="ARBA00022630"/>
    </source>
</evidence>
<accession>A0A0B2BQA1</accession>
<dbReference type="Pfam" id="PF01565">
    <property type="entry name" value="FAD_binding_4"/>
    <property type="match status" value="1"/>
</dbReference>
<comment type="caution">
    <text evidence="9">The sequence shown here is derived from an EMBL/GenBank/DDBJ whole genome shotgun (WGS) entry which is preliminary data.</text>
</comment>
<feature type="binding site" evidence="6">
    <location>
        <begin position="265"/>
        <end position="271"/>
    </location>
    <ligand>
        <name>FAD</name>
        <dbReference type="ChEBI" id="CHEBI:57692"/>
    </ligand>
</feature>
<dbReference type="InterPro" id="IPR016164">
    <property type="entry name" value="FAD-linked_Oxase-like_C"/>
</dbReference>
<dbReference type="InterPro" id="IPR016166">
    <property type="entry name" value="FAD-bd_PCMH"/>
</dbReference>
<sequence length="539" mass="56060">MTESDLPPVPMLPGRWGDPARAAELPESLRAALAAFGVSAPGDPVALDDVALPDPLDEALAVRVRAIVGDEGVRLDRDARLAHTRGYSTPDLLRLRAGDATQAPDAVVTPSDHETVVALLELCASARIAVVPFGGGTSVVGGLAPQRGRFAAVIALDLSAIDHAEEVDEVARTVRLGAGLRTVAAEAHLAARGWTLGHFPQSYEGATIGGHAATRSAGQASAGYGRFDEMVVGLRLATPTGTLEVGTAPRSAAGPDLRQLVLGSEGALGVITEVRVVVRPRPEARVYEGWRFASFDAGVEALRSLAQDGPLPTVLRLSDEAETAVNLADPAGAGGPAPTGALAITGLEGAADGVARTREQLERRMRDLGAEPLGTAPGESWRTGRYHAPYLRDALLDAGAMVETLETATFWSDLARLRHAVTDTLVASLTAHDSPPIVLCHVSHVYPSGASLYFTVACRQDDDPVDTWFEAKDAVGQAIRAVGATITHHHGVGTDHTAPYAAEIGPLGTRILAAVKDEVDPEGVLNPGVLIQARGGHSG</sequence>
<dbReference type="PANTHER" id="PTHR46568">
    <property type="entry name" value="ALKYLDIHYDROXYACETONEPHOSPHATE SYNTHASE, PEROXISOMAL"/>
    <property type="match status" value="1"/>
</dbReference>
<dbReference type="InterPro" id="IPR004113">
    <property type="entry name" value="FAD-bd_oxidored_4_C"/>
</dbReference>
<dbReference type="GO" id="GO:0071949">
    <property type="term" value="F:FAD binding"/>
    <property type="evidence" value="ECO:0007669"/>
    <property type="project" value="InterPro"/>
</dbReference>
<feature type="domain" description="FAD-binding PCMH-type" evidence="8">
    <location>
        <begin position="100"/>
        <end position="281"/>
    </location>
</feature>
<name>A0A0B2BQA1_9ACTN</name>
<dbReference type="Gene3D" id="3.30.70.3450">
    <property type="match status" value="1"/>
</dbReference>
<evidence type="ECO:0000256" key="1">
    <source>
        <dbReference type="ARBA" id="ARBA00008000"/>
    </source>
</evidence>
<dbReference type="InterPro" id="IPR016169">
    <property type="entry name" value="FAD-bd_PCMH_sub2"/>
</dbReference>
<reference evidence="9 10" key="1">
    <citation type="submission" date="2017-11" db="EMBL/GenBank/DDBJ databases">
        <title>Genomic Encyclopedia of Archaeal and Bacterial Type Strains, Phase II (KMG-II): From Individual Species to Whole Genera.</title>
        <authorList>
            <person name="Goeker M."/>
        </authorList>
    </citation>
    <scope>NUCLEOTIDE SEQUENCE [LARGE SCALE GENOMIC DNA]</scope>
    <source>
        <strain evidence="9 10">DSM 27763</strain>
    </source>
</reference>
<keyword evidence="10" id="KW-1185">Reference proteome</keyword>
<evidence type="ECO:0000256" key="7">
    <source>
        <dbReference type="PIRSR" id="PIRSR625650-4"/>
    </source>
</evidence>
<keyword evidence="2" id="KW-0285">Flavoprotein</keyword>
<dbReference type="Proteomes" id="UP000230842">
    <property type="component" value="Unassembled WGS sequence"/>
</dbReference>
<feature type="active site" description="Proton donor/acceptor" evidence="4">
    <location>
        <position position="453"/>
    </location>
</feature>
<dbReference type="Pfam" id="PF02913">
    <property type="entry name" value="FAD-oxidase_C"/>
    <property type="match status" value="1"/>
</dbReference>
<proteinExistence type="inferred from homology"/>
<dbReference type="PANTHER" id="PTHR46568:SF1">
    <property type="entry name" value="ALKYLDIHYDROXYACETONEPHOSPHATE SYNTHASE, PEROXISOMAL"/>
    <property type="match status" value="1"/>
</dbReference>
<dbReference type="SUPFAM" id="SSF56176">
    <property type="entry name" value="FAD-binding/transporter-associated domain-like"/>
    <property type="match status" value="1"/>
</dbReference>
<evidence type="ECO:0000313" key="9">
    <source>
        <dbReference type="EMBL" id="PJJ53667.1"/>
    </source>
</evidence>
<dbReference type="SUPFAM" id="SSF55103">
    <property type="entry name" value="FAD-linked oxidases, C-terminal domain"/>
    <property type="match status" value="1"/>
</dbReference>
<dbReference type="OrthoDB" id="9811557at2"/>
<dbReference type="EMBL" id="PGEZ01000002">
    <property type="protein sequence ID" value="PJJ53667.1"/>
    <property type="molecule type" value="Genomic_DNA"/>
</dbReference>
<feature type="binding site" evidence="5">
    <location>
        <position position="392"/>
    </location>
    <ligand>
        <name>substrate</name>
    </ligand>
</feature>
<evidence type="ECO:0000256" key="3">
    <source>
        <dbReference type="ARBA" id="ARBA00022827"/>
    </source>
</evidence>
<dbReference type="RefSeq" id="WP_039345072.1">
    <property type="nucleotide sequence ID" value="NZ_PGEZ01000002.1"/>
</dbReference>
<keyword evidence="3 6" id="KW-0274">FAD</keyword>
<dbReference type="GO" id="GO:0008610">
    <property type="term" value="P:lipid biosynthetic process"/>
    <property type="evidence" value="ECO:0007669"/>
    <property type="project" value="InterPro"/>
</dbReference>
<feature type="site" description="Important for enzyme activity" evidence="7">
    <location>
        <position position="316"/>
    </location>
</feature>
<protein>
    <submittedName>
        <fullName evidence="9">Alkyldihydroxyacetonephosphate synthase</fullName>
    </submittedName>
</protein>
<dbReference type="Gene3D" id="3.30.465.10">
    <property type="match status" value="1"/>
</dbReference>
<dbReference type="InterPro" id="IPR025650">
    <property type="entry name" value="Alkyl-DHAP_Synthase"/>
</dbReference>
<dbReference type="GO" id="GO:0008609">
    <property type="term" value="F:alkylglycerone-phosphate synthase activity"/>
    <property type="evidence" value="ECO:0007669"/>
    <property type="project" value="InterPro"/>
</dbReference>
<evidence type="ECO:0000313" key="10">
    <source>
        <dbReference type="Proteomes" id="UP000230842"/>
    </source>
</evidence>
<feature type="binding site" evidence="6">
    <location>
        <begin position="132"/>
        <end position="138"/>
    </location>
    <ligand>
        <name>FAD</name>
        <dbReference type="ChEBI" id="CHEBI:57692"/>
    </ligand>
</feature>
<evidence type="ECO:0000256" key="6">
    <source>
        <dbReference type="PIRSR" id="PIRSR625650-3"/>
    </source>
</evidence>